<comment type="pathway">
    <text evidence="1">Amino-acid biosynthesis; L-arginine biosynthesis; carbamoyl phosphate from bicarbonate: step 1/1.</text>
</comment>
<dbReference type="InterPro" id="IPR017926">
    <property type="entry name" value="GATASE"/>
</dbReference>
<dbReference type="PRINTS" id="PR00099">
    <property type="entry name" value="CPSGATASE"/>
</dbReference>
<dbReference type="PRINTS" id="PR00097">
    <property type="entry name" value="ANTSNTHASEII"/>
</dbReference>
<evidence type="ECO:0000256" key="6">
    <source>
        <dbReference type="ARBA" id="ARBA00022840"/>
    </source>
</evidence>
<evidence type="ECO:0000256" key="9">
    <source>
        <dbReference type="ARBA" id="ARBA00048816"/>
    </source>
</evidence>
<dbReference type="Pfam" id="PF00117">
    <property type="entry name" value="GATase"/>
    <property type="match status" value="1"/>
</dbReference>
<dbReference type="Pfam" id="PF00988">
    <property type="entry name" value="CPSase_sm_chain"/>
    <property type="match status" value="1"/>
</dbReference>
<dbReference type="Gene3D" id="3.40.50.880">
    <property type="match status" value="1"/>
</dbReference>
<dbReference type="InterPro" id="IPR002474">
    <property type="entry name" value="CarbamoylP_synth_ssu_N"/>
</dbReference>
<evidence type="ECO:0000256" key="4">
    <source>
        <dbReference type="ARBA" id="ARBA00022598"/>
    </source>
</evidence>
<dbReference type="SUPFAM" id="SSF52317">
    <property type="entry name" value="Class I glutamine amidotransferase-like"/>
    <property type="match status" value="1"/>
</dbReference>
<name>A0A381VPR3_9ZZZZ</name>
<comment type="similarity">
    <text evidence="2">Belongs to the CarA family.</text>
</comment>
<feature type="domain" description="Carbamoyl-phosphate synthase small subunit N-terminal" evidence="10">
    <location>
        <begin position="30"/>
        <end position="164"/>
    </location>
</feature>
<dbReference type="InterPro" id="IPR035686">
    <property type="entry name" value="CPSase_GATase1"/>
</dbReference>
<comment type="catalytic activity">
    <reaction evidence="9">
        <text>hydrogencarbonate + L-glutamine + 2 ATP + H2O = carbamoyl phosphate + L-glutamate + 2 ADP + phosphate + 2 H(+)</text>
        <dbReference type="Rhea" id="RHEA:18633"/>
        <dbReference type="ChEBI" id="CHEBI:15377"/>
        <dbReference type="ChEBI" id="CHEBI:15378"/>
        <dbReference type="ChEBI" id="CHEBI:17544"/>
        <dbReference type="ChEBI" id="CHEBI:29985"/>
        <dbReference type="ChEBI" id="CHEBI:30616"/>
        <dbReference type="ChEBI" id="CHEBI:43474"/>
        <dbReference type="ChEBI" id="CHEBI:58228"/>
        <dbReference type="ChEBI" id="CHEBI:58359"/>
        <dbReference type="ChEBI" id="CHEBI:456216"/>
        <dbReference type="EC" id="6.3.5.5"/>
    </reaction>
</comment>
<dbReference type="InterPro" id="IPR050472">
    <property type="entry name" value="Anth_synth/Amidotransfase"/>
</dbReference>
<dbReference type="GO" id="GO:0006207">
    <property type="term" value="P:'de novo' pyrimidine nucleobase biosynthetic process"/>
    <property type="evidence" value="ECO:0007669"/>
    <property type="project" value="InterPro"/>
</dbReference>
<keyword evidence="4" id="KW-0436">Ligase</keyword>
<evidence type="ECO:0000313" key="11">
    <source>
        <dbReference type="EMBL" id="SVA42061.1"/>
    </source>
</evidence>
<dbReference type="SMART" id="SM01097">
    <property type="entry name" value="CPSase_sm_chain"/>
    <property type="match status" value="1"/>
</dbReference>
<keyword evidence="7" id="KW-0315">Glutamine amidotransferase</keyword>
<dbReference type="PRINTS" id="PR00096">
    <property type="entry name" value="GATASE"/>
</dbReference>
<dbReference type="HAMAP" id="MF_01209">
    <property type="entry name" value="CPSase_S_chain"/>
    <property type="match status" value="1"/>
</dbReference>
<dbReference type="GO" id="GO:0005524">
    <property type="term" value="F:ATP binding"/>
    <property type="evidence" value="ECO:0007669"/>
    <property type="project" value="UniProtKB-KW"/>
</dbReference>
<dbReference type="EC" id="6.3.5.5" evidence="3"/>
<keyword evidence="6" id="KW-0067">ATP-binding</keyword>
<protein>
    <recommendedName>
        <fullName evidence="3">carbamoyl-phosphate synthase (glutamine-hydrolyzing)</fullName>
        <ecNumber evidence="3">6.3.5.5</ecNumber>
    </recommendedName>
    <alternativeName>
        <fullName evidence="8">Arginine-specific carbamoyl phosphate synthetase, glutamine chain</fullName>
    </alternativeName>
</protein>
<sequence length="408" mass="44418">RSLNITEYPSSCMLETDSLHNLSSVQPKECNAALVLEDGTIFWGHGAGVCNLSFDQTAGEICFNTSLTGYQEILTDPSYAGQIIVFTFPHIGNVGTNDEDNEAMFPVNKGCVLATDITEPANWRSGQCLDTWLKTNKLSAVTGIDTRQLTRRIRDEGYVNGVIAYSDDSLIDVATAVKAARACPTLEGLDLAKQVTCKNNYNWNETKSFSDQGHEDASREKYDVVVMDFGVKRNILRSLTAAGCKLTVVPADTSAEEILGHKPDGIFLSNGPGDPQATGSYAVPTIQKLVKTGIPIFGICLGHQILALALGASTCKMHHGHHGANHPVKDLETGKIEITSQNHGFVVERNYIPVGVIETHISLFDSTLEGIRVEGRPIFSVQHHPESSPGPHDSHYLFDRFVKFMAMG</sequence>
<dbReference type="AlphaFoldDB" id="A0A381VPR3"/>
<organism evidence="11">
    <name type="scientific">marine metagenome</name>
    <dbReference type="NCBI Taxonomy" id="408172"/>
    <lineage>
        <taxon>unclassified sequences</taxon>
        <taxon>metagenomes</taxon>
        <taxon>ecological metagenomes</taxon>
    </lineage>
</organism>
<dbReference type="NCBIfam" id="TIGR01368">
    <property type="entry name" value="CPSaseIIsmall"/>
    <property type="match status" value="1"/>
</dbReference>
<evidence type="ECO:0000256" key="7">
    <source>
        <dbReference type="ARBA" id="ARBA00022962"/>
    </source>
</evidence>
<evidence type="ECO:0000256" key="3">
    <source>
        <dbReference type="ARBA" id="ARBA00012738"/>
    </source>
</evidence>
<dbReference type="GO" id="GO:0006541">
    <property type="term" value="P:glutamine metabolic process"/>
    <property type="evidence" value="ECO:0007669"/>
    <property type="project" value="InterPro"/>
</dbReference>
<dbReference type="GO" id="GO:0004088">
    <property type="term" value="F:carbamoyl-phosphate synthase (glutamine-hydrolyzing) activity"/>
    <property type="evidence" value="ECO:0007669"/>
    <property type="project" value="UniProtKB-EC"/>
</dbReference>
<feature type="non-terminal residue" evidence="11">
    <location>
        <position position="1"/>
    </location>
</feature>
<gene>
    <name evidence="11" type="ORF">METZ01_LOCUS94915</name>
</gene>
<dbReference type="NCBIfam" id="NF009475">
    <property type="entry name" value="PRK12838.1"/>
    <property type="match status" value="1"/>
</dbReference>
<dbReference type="InterPro" id="IPR036480">
    <property type="entry name" value="CarbP_synth_ssu_N_sf"/>
</dbReference>
<evidence type="ECO:0000256" key="1">
    <source>
        <dbReference type="ARBA" id="ARBA00005077"/>
    </source>
</evidence>
<dbReference type="CDD" id="cd01744">
    <property type="entry name" value="GATase1_CPSase"/>
    <property type="match status" value="1"/>
</dbReference>
<dbReference type="PANTHER" id="PTHR43418">
    <property type="entry name" value="MULTIFUNCTIONAL TRYPTOPHAN BIOSYNTHESIS PROTEIN-RELATED"/>
    <property type="match status" value="1"/>
</dbReference>
<dbReference type="SUPFAM" id="SSF52021">
    <property type="entry name" value="Carbamoyl phosphate synthetase, small subunit N-terminal domain"/>
    <property type="match status" value="1"/>
</dbReference>
<proteinExistence type="inferred from homology"/>
<keyword evidence="5" id="KW-0547">Nucleotide-binding</keyword>
<evidence type="ECO:0000256" key="5">
    <source>
        <dbReference type="ARBA" id="ARBA00022741"/>
    </source>
</evidence>
<dbReference type="PANTHER" id="PTHR43418:SF7">
    <property type="entry name" value="CARBAMOYL-PHOSPHATE SYNTHASE SMALL CHAIN"/>
    <property type="match status" value="1"/>
</dbReference>
<dbReference type="PROSITE" id="PS51273">
    <property type="entry name" value="GATASE_TYPE_1"/>
    <property type="match status" value="1"/>
</dbReference>
<dbReference type="Gene3D" id="3.50.30.20">
    <property type="entry name" value="Carbamoyl-phosphate synthase small subunit, N-terminal domain"/>
    <property type="match status" value="1"/>
</dbReference>
<dbReference type="InterPro" id="IPR029062">
    <property type="entry name" value="Class_I_gatase-like"/>
</dbReference>
<dbReference type="EMBL" id="UINC01009379">
    <property type="protein sequence ID" value="SVA42061.1"/>
    <property type="molecule type" value="Genomic_DNA"/>
</dbReference>
<evidence type="ECO:0000256" key="2">
    <source>
        <dbReference type="ARBA" id="ARBA00007800"/>
    </source>
</evidence>
<evidence type="ECO:0000259" key="10">
    <source>
        <dbReference type="SMART" id="SM01097"/>
    </source>
</evidence>
<reference evidence="11" key="1">
    <citation type="submission" date="2018-05" db="EMBL/GenBank/DDBJ databases">
        <authorList>
            <person name="Lanie J.A."/>
            <person name="Ng W.-L."/>
            <person name="Kazmierczak K.M."/>
            <person name="Andrzejewski T.M."/>
            <person name="Davidsen T.M."/>
            <person name="Wayne K.J."/>
            <person name="Tettelin H."/>
            <person name="Glass J.I."/>
            <person name="Rusch D."/>
            <person name="Podicherti R."/>
            <person name="Tsui H.-C.T."/>
            <person name="Winkler M.E."/>
        </authorList>
    </citation>
    <scope>NUCLEOTIDE SEQUENCE</scope>
</reference>
<evidence type="ECO:0000256" key="8">
    <source>
        <dbReference type="ARBA" id="ARBA00044340"/>
    </source>
</evidence>
<dbReference type="InterPro" id="IPR006274">
    <property type="entry name" value="CarbamoylP_synth_ssu"/>
</dbReference>
<accession>A0A381VPR3</accession>